<sequence length="257" mass="26930">MVDLINTSPASSSSPAFTALGFDPASGSGPAFIALGFCPAFIASASGSGPAFTALGFGPASGSGPAFIALGFGPTFIASGFGPASGSGPTFTALGFDLTSASGPAFTFGFQPYIELRSHFWASAPLSGFGLASDLGTRRSRAKCDARVHTSSRTPIRSFFLYFSREGPDKEVPPMKPTTEASERAACLQCNNLNRQTNMPIGFESTPLRRTTDAGATSTIGDDDYTRRPPQVTLTMKIRALTFIIQTETTSNIIRPR</sequence>
<evidence type="ECO:0000256" key="1">
    <source>
        <dbReference type="SAM" id="MobiDB-lite"/>
    </source>
</evidence>
<dbReference type="Proteomes" id="UP000233551">
    <property type="component" value="Unassembled WGS sequence"/>
</dbReference>
<dbReference type="STRING" id="22663.A0A2I0IN56"/>
<proteinExistence type="predicted"/>
<comment type="caution">
    <text evidence="2">The sequence shown here is derived from an EMBL/GenBank/DDBJ whole genome shotgun (WGS) entry which is preliminary data.</text>
</comment>
<reference evidence="2 3" key="1">
    <citation type="submission" date="2017-11" db="EMBL/GenBank/DDBJ databases">
        <title>De-novo sequencing of pomegranate (Punica granatum L.) genome.</title>
        <authorList>
            <person name="Akparov Z."/>
            <person name="Amiraslanov A."/>
            <person name="Hajiyeva S."/>
            <person name="Abbasov M."/>
            <person name="Kaur K."/>
            <person name="Hamwieh A."/>
            <person name="Solovyev V."/>
            <person name="Salamov A."/>
            <person name="Braich B."/>
            <person name="Kosarev P."/>
            <person name="Mahmoud A."/>
            <person name="Hajiyev E."/>
            <person name="Babayeva S."/>
            <person name="Izzatullayeva V."/>
            <person name="Mammadov A."/>
            <person name="Mammadov A."/>
            <person name="Sharifova S."/>
            <person name="Ojaghi J."/>
            <person name="Eynullazada K."/>
            <person name="Bayramov B."/>
            <person name="Abdulazimova A."/>
            <person name="Shahmuradov I."/>
        </authorList>
    </citation>
    <scope>NUCLEOTIDE SEQUENCE [LARGE SCALE GENOMIC DNA]</scope>
    <source>
        <strain evidence="3">cv. AG2017</strain>
        <tissue evidence="2">Leaf</tissue>
    </source>
</reference>
<protein>
    <submittedName>
        <fullName evidence="2">Uncharacterized protein</fullName>
    </submittedName>
</protein>
<accession>A0A2I0IN56</accession>
<keyword evidence="3" id="KW-1185">Reference proteome</keyword>
<evidence type="ECO:0000313" key="2">
    <source>
        <dbReference type="EMBL" id="PKI45451.1"/>
    </source>
</evidence>
<name>A0A2I0IN56_PUNGR</name>
<gene>
    <name evidence="2" type="ORF">CRG98_034158</name>
</gene>
<feature type="region of interest" description="Disordered" evidence="1">
    <location>
        <begin position="199"/>
        <end position="228"/>
    </location>
</feature>
<organism evidence="2 3">
    <name type="scientific">Punica granatum</name>
    <name type="common">Pomegranate</name>
    <dbReference type="NCBI Taxonomy" id="22663"/>
    <lineage>
        <taxon>Eukaryota</taxon>
        <taxon>Viridiplantae</taxon>
        <taxon>Streptophyta</taxon>
        <taxon>Embryophyta</taxon>
        <taxon>Tracheophyta</taxon>
        <taxon>Spermatophyta</taxon>
        <taxon>Magnoliopsida</taxon>
        <taxon>eudicotyledons</taxon>
        <taxon>Gunneridae</taxon>
        <taxon>Pentapetalae</taxon>
        <taxon>rosids</taxon>
        <taxon>malvids</taxon>
        <taxon>Myrtales</taxon>
        <taxon>Lythraceae</taxon>
        <taxon>Punica</taxon>
    </lineage>
</organism>
<evidence type="ECO:0000313" key="3">
    <source>
        <dbReference type="Proteomes" id="UP000233551"/>
    </source>
</evidence>
<dbReference type="EMBL" id="PGOL01002720">
    <property type="protein sequence ID" value="PKI45451.1"/>
    <property type="molecule type" value="Genomic_DNA"/>
</dbReference>
<dbReference type="AlphaFoldDB" id="A0A2I0IN56"/>